<accession>A0A9C7F9J5</accession>
<evidence type="ECO:0008006" key="4">
    <source>
        <dbReference type="Google" id="ProtNLM"/>
    </source>
</evidence>
<dbReference type="InterPro" id="IPR036390">
    <property type="entry name" value="WH_DNA-bd_sf"/>
</dbReference>
<sequence>MPVNMSTTKTSSYIKFLNLIDAIDRINPGKKLDCIEESLLDKIVACAHAKQAILVGDLISITDLGSQATLHGRLKNLSAMGYIKMAANVDGRKKEVLPTKMALKRYEEISKCLEKAIKAT</sequence>
<protein>
    <recommendedName>
        <fullName evidence="4">Winged helix DNA-binding domain-containing protein</fullName>
    </recommendedName>
</protein>
<dbReference type="Proteomes" id="UP001211097">
    <property type="component" value="Chromosome"/>
</dbReference>
<dbReference type="EMBL" id="AP026974">
    <property type="protein sequence ID" value="BDT78253.1"/>
    <property type="molecule type" value="Genomic_DNA"/>
</dbReference>
<dbReference type="Proteomes" id="UP001211204">
    <property type="component" value="Chromosome"/>
</dbReference>
<evidence type="ECO:0000313" key="1">
    <source>
        <dbReference type="EMBL" id="BDT76345.1"/>
    </source>
</evidence>
<dbReference type="KEGG" id="pyt:PKF023_01480"/>
<evidence type="ECO:0000313" key="3">
    <source>
        <dbReference type="Proteomes" id="UP001211204"/>
    </source>
</evidence>
<gene>
    <name evidence="1" type="ORF">PKF023_01480</name>
    <name evidence="2" type="ORF">PKF032_01410</name>
</gene>
<dbReference type="EMBL" id="AP026973">
    <property type="protein sequence ID" value="BDT76345.1"/>
    <property type="molecule type" value="Genomic_DNA"/>
</dbReference>
<evidence type="ECO:0000313" key="2">
    <source>
        <dbReference type="EMBL" id="BDT78253.1"/>
    </source>
</evidence>
<reference evidence="1 3" key="1">
    <citation type="submission" date="2022-11" db="EMBL/GenBank/DDBJ databases">
        <title>Complete Genome Sequences of three Polynucleobacter sp. Subcluster PnecC Strains KF022, KF023, and KF032 Isolated from a Shallow Eutrophic Lake in Japan.</title>
        <authorList>
            <person name="Ogata Y."/>
            <person name="Watanabe K."/>
            <person name="Takemine S."/>
            <person name="Shindo C."/>
            <person name="Kurokawa R."/>
            <person name="Suda W."/>
        </authorList>
    </citation>
    <scope>NUCLEOTIDE SEQUENCE</scope>
    <source>
        <strain evidence="1">KF023</strain>
        <strain evidence="2 3">KF032</strain>
    </source>
</reference>
<organism evidence="1">
    <name type="scientific">Polynucleobacter yangtzensis</name>
    <dbReference type="NCBI Taxonomy" id="1743159"/>
    <lineage>
        <taxon>Bacteria</taxon>
        <taxon>Pseudomonadati</taxon>
        <taxon>Pseudomonadota</taxon>
        <taxon>Betaproteobacteria</taxon>
        <taxon>Burkholderiales</taxon>
        <taxon>Burkholderiaceae</taxon>
        <taxon>Polynucleobacter</taxon>
    </lineage>
</organism>
<proteinExistence type="predicted"/>
<dbReference type="SUPFAM" id="SSF46785">
    <property type="entry name" value="Winged helix' DNA-binding domain"/>
    <property type="match status" value="1"/>
</dbReference>
<keyword evidence="3" id="KW-1185">Reference proteome</keyword>
<dbReference type="AlphaFoldDB" id="A0A9C7F9J5"/>
<name>A0A9C7F9J5_9BURK</name>